<dbReference type="EMBL" id="SRHY01000051">
    <property type="protein sequence ID" value="TFJ91469.1"/>
    <property type="molecule type" value="Genomic_DNA"/>
</dbReference>
<dbReference type="RefSeq" id="WP_135111443.1">
    <property type="nucleotide sequence ID" value="NZ_SRHY01000051.1"/>
</dbReference>
<gene>
    <name evidence="2" type="ORF">E4U82_17415</name>
</gene>
<organism evidence="2 3">
    <name type="scientific">Lentibacillus salicampi</name>
    <dbReference type="NCBI Taxonomy" id="175306"/>
    <lineage>
        <taxon>Bacteria</taxon>
        <taxon>Bacillati</taxon>
        <taxon>Bacillota</taxon>
        <taxon>Bacilli</taxon>
        <taxon>Bacillales</taxon>
        <taxon>Bacillaceae</taxon>
        <taxon>Lentibacillus</taxon>
    </lineage>
</organism>
<protein>
    <recommendedName>
        <fullName evidence="1">Bacterial sugar transferase domain-containing protein</fullName>
    </recommendedName>
</protein>
<reference evidence="2 3" key="1">
    <citation type="submission" date="2019-03" db="EMBL/GenBank/DDBJ databases">
        <title>Genome sequence of Lentibacillus salicampi ATCC BAA-719.</title>
        <authorList>
            <person name="Maclea K.S."/>
            <person name="Simoes Junior M."/>
        </authorList>
    </citation>
    <scope>NUCLEOTIDE SEQUENCE [LARGE SCALE GENOMIC DNA]</scope>
    <source>
        <strain evidence="2 3">ATCC BAA-719</strain>
    </source>
</reference>
<name>A0A4Y9A6Y3_9BACI</name>
<dbReference type="Proteomes" id="UP000298484">
    <property type="component" value="Unassembled WGS sequence"/>
</dbReference>
<evidence type="ECO:0000259" key="1">
    <source>
        <dbReference type="Pfam" id="PF02397"/>
    </source>
</evidence>
<evidence type="ECO:0000313" key="3">
    <source>
        <dbReference type="Proteomes" id="UP000298484"/>
    </source>
</evidence>
<feature type="domain" description="Bacterial sugar transferase" evidence="1">
    <location>
        <begin position="10"/>
        <end position="69"/>
    </location>
</feature>
<dbReference type="Pfam" id="PF02397">
    <property type="entry name" value="Bac_transf"/>
    <property type="match status" value="1"/>
</dbReference>
<accession>A0A4Y9A6Y3</accession>
<proteinExistence type="predicted"/>
<keyword evidence="3" id="KW-1185">Reference proteome</keyword>
<evidence type="ECO:0000313" key="2">
    <source>
        <dbReference type="EMBL" id="TFJ91469.1"/>
    </source>
</evidence>
<sequence length="70" mass="8222">MGLPDIANYYNSYQEQRLQVKPGIIGLSKLSGYTNKYHDKKIKDDLYYIQSCSVKTDAMIVYRLLKHMMK</sequence>
<dbReference type="OrthoDB" id="9808602at2"/>
<dbReference type="InterPro" id="IPR003362">
    <property type="entry name" value="Bact_transf"/>
</dbReference>
<comment type="caution">
    <text evidence="2">The sequence shown here is derived from an EMBL/GenBank/DDBJ whole genome shotgun (WGS) entry which is preliminary data.</text>
</comment>
<dbReference type="AlphaFoldDB" id="A0A4Y9A6Y3"/>